<keyword evidence="3 5" id="KW-1133">Transmembrane helix</keyword>
<dbReference type="InterPro" id="IPR010817">
    <property type="entry name" value="HemY_N"/>
</dbReference>
<evidence type="ECO:0000259" key="6">
    <source>
        <dbReference type="Pfam" id="PF07219"/>
    </source>
</evidence>
<evidence type="ECO:0000256" key="4">
    <source>
        <dbReference type="ARBA" id="ARBA00023136"/>
    </source>
</evidence>
<feature type="transmembrane region" description="Helical" evidence="5">
    <location>
        <begin position="45"/>
        <end position="76"/>
    </location>
</feature>
<dbReference type="Pfam" id="PF07219">
    <property type="entry name" value="HemY_N"/>
    <property type="match status" value="1"/>
</dbReference>
<dbReference type="PIRSF" id="PIRSF031802">
    <property type="entry name" value="UCP031802"/>
    <property type="match status" value="1"/>
</dbReference>
<proteinExistence type="predicted"/>
<dbReference type="InterPro" id="IPR011990">
    <property type="entry name" value="TPR-like_helical_dom_sf"/>
</dbReference>
<evidence type="ECO:0000313" key="7">
    <source>
        <dbReference type="EMBL" id="MFC3182256.1"/>
    </source>
</evidence>
<organism evidence="7 8">
    <name type="scientific">Cypionkella sinensis</name>
    <dbReference type="NCBI Taxonomy" id="1756043"/>
    <lineage>
        <taxon>Bacteria</taxon>
        <taxon>Pseudomonadati</taxon>
        <taxon>Pseudomonadota</taxon>
        <taxon>Alphaproteobacteria</taxon>
        <taxon>Rhodobacterales</taxon>
        <taxon>Paracoccaceae</taxon>
        <taxon>Cypionkella</taxon>
    </lineage>
</organism>
<name>A0ABV7J0A7_9RHOB</name>
<keyword evidence="2 5" id="KW-0812">Transmembrane</keyword>
<evidence type="ECO:0000313" key="8">
    <source>
        <dbReference type="Proteomes" id="UP001595547"/>
    </source>
</evidence>
<dbReference type="Proteomes" id="UP001595547">
    <property type="component" value="Unassembled WGS sequence"/>
</dbReference>
<dbReference type="EMBL" id="JBHRTO010000001">
    <property type="protein sequence ID" value="MFC3182256.1"/>
    <property type="molecule type" value="Genomic_DNA"/>
</dbReference>
<dbReference type="Gene3D" id="1.25.40.10">
    <property type="entry name" value="Tetratricopeptide repeat domain"/>
    <property type="match status" value="2"/>
</dbReference>
<accession>A0ABV7J0A7</accession>
<dbReference type="RefSeq" id="WP_380073837.1">
    <property type="nucleotide sequence ID" value="NZ_JBHRTO010000001.1"/>
</dbReference>
<feature type="domain" description="HemY N-terminal" evidence="6">
    <location>
        <begin position="32"/>
        <end position="143"/>
    </location>
</feature>
<comment type="caution">
    <text evidence="7">The sequence shown here is derived from an EMBL/GenBank/DDBJ whole genome shotgun (WGS) entry which is preliminary data.</text>
</comment>
<evidence type="ECO:0000256" key="2">
    <source>
        <dbReference type="ARBA" id="ARBA00022692"/>
    </source>
</evidence>
<keyword evidence="4 5" id="KW-0472">Membrane</keyword>
<comment type="subcellular location">
    <subcellularLocation>
        <location evidence="1">Membrane</location>
    </subcellularLocation>
</comment>
<dbReference type="InterPro" id="IPR016982">
    <property type="entry name" value="Mms48"/>
</dbReference>
<reference evidence="8" key="1">
    <citation type="journal article" date="2019" name="Int. J. Syst. Evol. Microbiol.">
        <title>The Global Catalogue of Microorganisms (GCM) 10K type strain sequencing project: providing services to taxonomists for standard genome sequencing and annotation.</title>
        <authorList>
            <consortium name="The Broad Institute Genomics Platform"/>
            <consortium name="The Broad Institute Genome Sequencing Center for Infectious Disease"/>
            <person name="Wu L."/>
            <person name="Ma J."/>
        </authorList>
    </citation>
    <scope>NUCLEOTIDE SEQUENCE [LARGE SCALE GENOMIC DNA]</scope>
    <source>
        <strain evidence="8">KCTC 52039</strain>
    </source>
</reference>
<evidence type="ECO:0000256" key="3">
    <source>
        <dbReference type="ARBA" id="ARBA00022989"/>
    </source>
</evidence>
<keyword evidence="8" id="KW-1185">Reference proteome</keyword>
<sequence>MIWSLVKVLLFIAAIAGLTYGADMLLHSDEGVRIAMGGWEFTLGPLQTAILLLLLVVALWGLMKLVGFVVATLRFLNGDETAISRYFDRNRERKGYQALNDGLMALAAGEGRLALMRAQRAAKYLERPELTTLLVAQAAEAAGDTKRATEAYKTLLATDSSRFVGIRGLMKQKLAEGDTDTALALAEKAFALKPKHSETQDILLKLQSEKADWKGARVTLGAKLKAGALPKDVYRRRDAVLALQEARGVMDETATVEAREAAIEANRKSPDLIPAAVMAGRALIEAGDKKSATRVLKKAWEMTPHPEIAAAFAEIETDEDPHARLKRFRALTTLHPDSDETRLLLAELNITAEEFPDARRALGDLITMHPTQRALAIMAAIERGEGSDDAVVRGWMSKALTAPRGPQWCCDKCQAIHSLWQPICENCGGFDTLSWREPLETSGPSVTGAELLPLLVNAPVVATAPEPAEPEEPEIIDLAAVARSAN</sequence>
<gene>
    <name evidence="7" type="ORF">ACFOGH_14730</name>
</gene>
<evidence type="ECO:0000256" key="5">
    <source>
        <dbReference type="SAM" id="Phobius"/>
    </source>
</evidence>
<evidence type="ECO:0000256" key="1">
    <source>
        <dbReference type="ARBA" id="ARBA00004370"/>
    </source>
</evidence>
<protein>
    <submittedName>
        <fullName evidence="7">Heme biosynthesis protein HemY</fullName>
    </submittedName>
</protein>
<dbReference type="SUPFAM" id="SSF48452">
    <property type="entry name" value="TPR-like"/>
    <property type="match status" value="1"/>
</dbReference>